<keyword evidence="6" id="KW-1185">Reference proteome</keyword>
<dbReference type="Gene3D" id="3.40.190.10">
    <property type="entry name" value="Periplasmic binding protein-like II"/>
    <property type="match status" value="2"/>
</dbReference>
<keyword evidence="5" id="KW-0449">Lipoprotein</keyword>
<reference evidence="5 6" key="1">
    <citation type="journal article" date="2012" name="J. Bacteriol.">
        <title>Complete genome sequence of strain 1860, a crenarchaeon of the genus pyrobaculum able to grow with various electron acceptors.</title>
        <authorList>
            <person name="Mardanov A.V."/>
            <person name="Gumerov V.M."/>
            <person name="Slobodkina G.B."/>
            <person name="Beletsky A.V."/>
            <person name="Bonch-Osmolovskaya E.A."/>
            <person name="Ravin N.V."/>
            <person name="Skryabin K.G."/>
        </authorList>
    </citation>
    <scope>NUCLEOTIDE SEQUENCE [LARGE SCALE GENOMIC DNA]</scope>
    <source>
        <strain evidence="5 6">1860</strain>
    </source>
</reference>
<protein>
    <submittedName>
        <fullName evidence="5">NLPA lipoprotein</fullName>
    </submittedName>
</protein>
<dbReference type="InterPro" id="IPR001638">
    <property type="entry name" value="Solute-binding_3/MltF_N"/>
</dbReference>
<dbReference type="HOGENOM" id="CLU_028871_5_2_2"/>
<evidence type="ECO:0000256" key="3">
    <source>
        <dbReference type="ARBA" id="ARBA00022729"/>
    </source>
</evidence>
<dbReference type="PANTHER" id="PTHR30024:SF47">
    <property type="entry name" value="TAURINE-BINDING PERIPLASMIC PROTEIN"/>
    <property type="match status" value="1"/>
</dbReference>
<dbReference type="SUPFAM" id="SSF53850">
    <property type="entry name" value="Periplasmic binding protein-like II"/>
    <property type="match status" value="1"/>
</dbReference>
<evidence type="ECO:0000313" key="5">
    <source>
        <dbReference type="EMBL" id="AET34211.1"/>
    </source>
</evidence>
<dbReference type="eggNOG" id="arCOG01803">
    <property type="taxonomic scope" value="Archaea"/>
</dbReference>
<gene>
    <name evidence="5" type="ORF">P186_2835</name>
</gene>
<evidence type="ECO:0000313" key="6">
    <source>
        <dbReference type="Proteomes" id="UP000005867"/>
    </source>
</evidence>
<organism evidence="5 6">
    <name type="scientific">Pyrobaculum ferrireducens</name>
    <dbReference type="NCBI Taxonomy" id="1104324"/>
    <lineage>
        <taxon>Archaea</taxon>
        <taxon>Thermoproteota</taxon>
        <taxon>Thermoprotei</taxon>
        <taxon>Thermoproteales</taxon>
        <taxon>Thermoproteaceae</taxon>
        <taxon>Pyrobaculum</taxon>
    </lineage>
</organism>
<accession>G7VFK5</accession>
<dbReference type="GeneID" id="11594434"/>
<feature type="domain" description="Solute-binding protein family 3/N-terminal" evidence="4">
    <location>
        <begin position="35"/>
        <end position="248"/>
    </location>
</feature>
<sequence>MRRILIALAVLVAVLAISMFFMLKPQQAGEVPTVKIRVGLLPIVDALPFVVAEREGLFQKEGVAVEITYFGSARDRDAAIASGQIDVAIHDPVGALMLIGNGVPIKIVGFVCCLSENESNVGFYYVKAPGAAQVRNVAISKNTIIEYVASKLVKGDVEFVDVPSIANRYQLLIEGKVDAAVMPDPWGTLALLNNATLLAKHRDLVVLVAGSSITSTPEGRRALEKLITALNKAVDIYNTDPAKYRDILAERLNLPAPLRQRYQIVWRAHIAQLPRDVFNDASSWLLQKGLVKQQLRYEDCVS</sequence>
<dbReference type="EMBL" id="CP003098">
    <property type="protein sequence ID" value="AET34211.1"/>
    <property type="molecule type" value="Genomic_DNA"/>
</dbReference>
<dbReference type="KEGG" id="pyr:P186_2835"/>
<evidence type="ECO:0000256" key="2">
    <source>
        <dbReference type="ARBA" id="ARBA00010742"/>
    </source>
</evidence>
<dbReference type="GO" id="GO:0042597">
    <property type="term" value="C:periplasmic space"/>
    <property type="evidence" value="ECO:0007669"/>
    <property type="project" value="UniProtKB-SubCell"/>
</dbReference>
<comment type="similarity">
    <text evidence="2">Belongs to the bacterial solute-binding protein SsuA/TauA family.</text>
</comment>
<evidence type="ECO:0000256" key="1">
    <source>
        <dbReference type="ARBA" id="ARBA00004418"/>
    </source>
</evidence>
<dbReference type="SMART" id="SM00062">
    <property type="entry name" value="PBPb"/>
    <property type="match status" value="1"/>
</dbReference>
<evidence type="ECO:0000259" key="4">
    <source>
        <dbReference type="SMART" id="SM00062"/>
    </source>
</evidence>
<dbReference type="STRING" id="1104324.P186_2835"/>
<dbReference type="RefSeq" id="WP_014290036.1">
    <property type="nucleotide sequence ID" value="NC_016645.1"/>
</dbReference>
<dbReference type="Pfam" id="PF13379">
    <property type="entry name" value="NMT1_2"/>
    <property type="match status" value="1"/>
</dbReference>
<dbReference type="PANTHER" id="PTHR30024">
    <property type="entry name" value="ALIPHATIC SULFONATES-BINDING PROTEIN-RELATED"/>
    <property type="match status" value="1"/>
</dbReference>
<keyword evidence="3" id="KW-0732">Signal</keyword>
<dbReference type="BioCyc" id="PSP1104324:GJSN-2773-MONOMER"/>
<comment type="subcellular location">
    <subcellularLocation>
        <location evidence="1">Periplasm</location>
    </subcellularLocation>
</comment>
<dbReference type="Proteomes" id="UP000005867">
    <property type="component" value="Chromosome"/>
</dbReference>
<dbReference type="AlphaFoldDB" id="G7VFK5"/>
<name>G7VFK5_9CREN</name>
<proteinExistence type="inferred from homology"/>